<comment type="caution">
    <text evidence="1">The sequence shown here is derived from an EMBL/GenBank/DDBJ whole genome shotgun (WGS) entry which is preliminary data.</text>
</comment>
<accession>A0A0V0YR12</accession>
<dbReference type="EMBL" id="JYDQ01004044">
    <property type="protein sequence ID" value="KRY02250.1"/>
    <property type="molecule type" value="Genomic_DNA"/>
</dbReference>
<organism evidence="1 2">
    <name type="scientific">Trichinella patagoniensis</name>
    <dbReference type="NCBI Taxonomy" id="990121"/>
    <lineage>
        <taxon>Eukaryota</taxon>
        <taxon>Metazoa</taxon>
        <taxon>Ecdysozoa</taxon>
        <taxon>Nematoda</taxon>
        <taxon>Enoplea</taxon>
        <taxon>Dorylaimia</taxon>
        <taxon>Trichinellida</taxon>
        <taxon>Trichinellidae</taxon>
        <taxon>Trichinella</taxon>
    </lineage>
</organism>
<keyword evidence="2" id="KW-1185">Reference proteome</keyword>
<gene>
    <name evidence="1" type="ORF">T12_3032</name>
</gene>
<name>A0A0V0YR12_9BILA</name>
<evidence type="ECO:0000313" key="1">
    <source>
        <dbReference type="EMBL" id="KRY02250.1"/>
    </source>
</evidence>
<protein>
    <submittedName>
        <fullName evidence="1">Uncharacterized protein</fullName>
    </submittedName>
</protein>
<sequence length="34" mass="4227">MGTWKLYRPIQYITKRAKCLKKACFRKLQKQQRL</sequence>
<reference evidence="1 2" key="1">
    <citation type="submission" date="2015-01" db="EMBL/GenBank/DDBJ databases">
        <title>Evolution of Trichinella species and genotypes.</title>
        <authorList>
            <person name="Korhonen P.K."/>
            <person name="Edoardo P."/>
            <person name="Giuseppe L.R."/>
            <person name="Gasser R.B."/>
        </authorList>
    </citation>
    <scope>NUCLEOTIDE SEQUENCE [LARGE SCALE GENOMIC DNA]</scope>
    <source>
        <strain evidence="1">ISS2496</strain>
    </source>
</reference>
<proteinExistence type="predicted"/>
<dbReference type="AlphaFoldDB" id="A0A0V0YR12"/>
<dbReference type="Proteomes" id="UP000054783">
    <property type="component" value="Unassembled WGS sequence"/>
</dbReference>
<evidence type="ECO:0000313" key="2">
    <source>
        <dbReference type="Proteomes" id="UP000054783"/>
    </source>
</evidence>